<dbReference type="Gene3D" id="3.40.50.10540">
    <property type="entry name" value="Crotonobetainyl-coa:carnitine coa-transferase, domain 1"/>
    <property type="match status" value="1"/>
</dbReference>
<organism evidence="3">
    <name type="scientific">Mycobacterium xenopi 4042</name>
    <dbReference type="NCBI Taxonomy" id="1299334"/>
    <lineage>
        <taxon>Bacteria</taxon>
        <taxon>Bacillati</taxon>
        <taxon>Actinomycetota</taxon>
        <taxon>Actinomycetes</taxon>
        <taxon>Mycobacteriales</taxon>
        <taxon>Mycobacteriaceae</taxon>
        <taxon>Mycobacterium</taxon>
    </lineage>
</organism>
<dbReference type="InterPro" id="IPR003673">
    <property type="entry name" value="CoA-Trfase_fam_III"/>
</dbReference>
<dbReference type="PANTHER" id="PTHR48207:SF3">
    <property type="entry name" value="SUCCINATE--HYDROXYMETHYLGLUTARATE COA-TRANSFERASE"/>
    <property type="match status" value="1"/>
</dbReference>
<gene>
    <name evidence="3" type="ORF">I553_4694</name>
</gene>
<feature type="region of interest" description="Disordered" evidence="2">
    <location>
        <begin position="120"/>
        <end position="256"/>
    </location>
</feature>
<accession>X8AEU9</accession>
<dbReference type="AlphaFoldDB" id="X8AEU9"/>
<keyword evidence="1 3" id="KW-0808">Transferase</keyword>
<dbReference type="GO" id="GO:0033608">
    <property type="term" value="F:formyl-CoA transferase activity"/>
    <property type="evidence" value="ECO:0007669"/>
    <property type="project" value="UniProtKB-EC"/>
</dbReference>
<reference evidence="3" key="1">
    <citation type="submission" date="2014-01" db="EMBL/GenBank/DDBJ databases">
        <authorList>
            <person name="Brown-Elliot B."/>
            <person name="Wallace R."/>
            <person name="Lenaerts A."/>
            <person name="Ordway D."/>
            <person name="DeGroote M.A."/>
            <person name="Parker T."/>
            <person name="Sizemore C."/>
            <person name="Tallon L.J."/>
            <person name="Sadzewicz L.K."/>
            <person name="Sengamalay N."/>
            <person name="Fraser C.M."/>
            <person name="Hine E."/>
            <person name="Shefchek K.A."/>
            <person name="Das S.P."/>
            <person name="Tettelin H."/>
        </authorList>
    </citation>
    <scope>NUCLEOTIDE SEQUENCE [LARGE SCALE GENOMIC DNA]</scope>
    <source>
        <strain evidence="3">4042</strain>
    </source>
</reference>
<dbReference type="SUPFAM" id="SSF89796">
    <property type="entry name" value="CoA-transferase family III (CaiB/BaiF)"/>
    <property type="match status" value="1"/>
</dbReference>
<dbReference type="Pfam" id="PF02515">
    <property type="entry name" value="CoA_transf_3"/>
    <property type="match status" value="1"/>
</dbReference>
<dbReference type="InterPro" id="IPR023606">
    <property type="entry name" value="CoA-Trfase_III_dom_1_sf"/>
</dbReference>
<evidence type="ECO:0000256" key="2">
    <source>
        <dbReference type="SAM" id="MobiDB-lite"/>
    </source>
</evidence>
<evidence type="ECO:0000313" key="3">
    <source>
        <dbReference type="EMBL" id="EUA30437.1"/>
    </source>
</evidence>
<dbReference type="PATRIC" id="fig|1299334.3.peg.6368"/>
<evidence type="ECO:0000256" key="1">
    <source>
        <dbReference type="ARBA" id="ARBA00022679"/>
    </source>
</evidence>
<dbReference type="EMBL" id="JAOB01000060">
    <property type="protein sequence ID" value="EUA30437.1"/>
    <property type="molecule type" value="Genomic_DNA"/>
</dbReference>
<protein>
    <submittedName>
        <fullName evidence="3">Formyl-CoA transferase domain protein</fullName>
        <ecNumber evidence="3">2.8.3.16</ecNumber>
    </submittedName>
</protein>
<dbReference type="PANTHER" id="PTHR48207">
    <property type="entry name" value="SUCCINATE--HYDROXYMETHYLGLUTARATE COA-TRANSFERASE"/>
    <property type="match status" value="1"/>
</dbReference>
<sequence length="256" mass="27246">MEPLNGYVVIDLSTGIAGAYCTKLLADGGAQVIKVEPPQGDPLRQWSASGSRIQAGSDGALFSFLACSKHSVVADAAADGDVEFVQRLLSSADAVIWSRGSAIAEHPSLAPTEIHRAHPTWWSPRSHRSGWTVPGMTAPQPNSRCRRGRAGSSRSDADLRTGRRYSSAARSVNISPEPTPAQRRWHSAGSVADLSTSPCWKPKSSASPITRSPTSRCSADRGETPERSPCQVSRRPKTGWLTSAAEPLSSGSIYAQ</sequence>
<dbReference type="EC" id="2.8.3.16" evidence="3"/>
<proteinExistence type="predicted"/>
<comment type="caution">
    <text evidence="3">The sequence shown here is derived from an EMBL/GenBank/DDBJ whole genome shotgun (WGS) entry which is preliminary data.</text>
</comment>
<feature type="compositionally biased region" description="Polar residues" evidence="2">
    <location>
        <begin position="193"/>
        <end position="217"/>
    </location>
</feature>
<dbReference type="InterPro" id="IPR050483">
    <property type="entry name" value="CoA-transferase_III_domain"/>
</dbReference>
<name>X8AEU9_MYCXE</name>